<comment type="similarity">
    <text evidence="2">In the central section; belongs to the inositol 1,4,5-trisphosphate 5-phosphatase family.</text>
</comment>
<sequence>MQTHLLLREHPRALALRPTVLEEAPSGVLVFEQYNAHGIDKTMARLLPPSEFEDSSWRILNARPVFGCLGLINIQKECFVAIVTDCVSVGRIRAGEEIYRIQSVSFYSLASSKYDDLDFSSRENWETEEFDQPNASPTTLQHPCLQLQKLFSIGSFYFTPDFDLTKTVQARTSAASMGVHAFDDHFLWNRFLVSGLLDFRAKLDRKKQMDLDRGGFLVFAIRGYVGTEHVYADDEKLELSVISKLSCKRAGTRFNSRGIDDNGHVANFVETEVVLYSDQACYSFTQVRGSVPVFWEQQGMQLVNHKIQIARGPSATQPAVNRHFKELVDRYEAVSNVNLLSERENTGESLLGNAYNTAVQQLHMPENVVHMVNFDLHAECKGGNYENMSFLMQTIRKDLDSYGYFLMDPDDNQIVCTQKGVFRTNCMDCLDRTNLVQNEISRLSLTNFLTNRGLNQRRYFDGIMTRHAHLWAENGDGLSKIYAGTGALKSAFTRTGKVTFMNVLSDATRSVNRFYINNFQDKARQEVIDQLLGKLAGQKGIDIYDPISDSVQNLMKRRVKEYSSNRKITIFTGTYNLNGKSFKGELLDPWLLQHFRWSSEEPDIYAVAFQEIVELSPQQVMVTDADKRKVWEQEIERTLNSRKGGEAKYVHLRSNQLVGAALMIYVKSSIVENIRNVETAIKKTGIMGIAGNKGAVGIRMEYGDTSFCFIAAHFASGHSNYEDRNNDFHTINQGLTFLRGRSISSHDNIMWMSDLNYRVALSNEEAREYVSQGNLDALLRADQLQNEMRLQRVFSGYEEGPITFMPTYKYDNGTNVYDTSEKQRVPGWTDRIIFKGDHLKQIQYARAELYTSDHRPVLALFEANIVTFDRDARERLQKELYQQSLSTIKVPTNLPSLPRRRTPSLPVRPTPTVVDTLIDVSLDEIETNQLPPPSTESNKWWEIGGELPKADKRQATKKNPFDDTHPSDLATIRPTLNSESSWIPISPVPAANGNGMNGLSKPQFPYMMSTDDAQPSHDSADPGDAAALSVSHAFGFWNNKQAT</sequence>
<keyword evidence="4" id="KW-0378">Hydrolase</keyword>
<evidence type="ECO:0000256" key="1">
    <source>
        <dbReference type="ARBA" id="ARBA00008943"/>
    </source>
</evidence>
<dbReference type="PANTHER" id="PTHR11200">
    <property type="entry name" value="INOSITOL 5-PHOSPHATASE"/>
    <property type="match status" value="1"/>
</dbReference>
<dbReference type="SUPFAM" id="SSF56219">
    <property type="entry name" value="DNase I-like"/>
    <property type="match status" value="1"/>
</dbReference>
<evidence type="ECO:0000256" key="4">
    <source>
        <dbReference type="ARBA" id="ARBA00022801"/>
    </source>
</evidence>
<gene>
    <name evidence="6" type="ORF">J3Q64DRAFT_1743221</name>
</gene>
<dbReference type="Proteomes" id="UP001448207">
    <property type="component" value="Unassembled WGS sequence"/>
</dbReference>
<dbReference type="SMART" id="SM00128">
    <property type="entry name" value="IPPc"/>
    <property type="match status" value="1"/>
</dbReference>
<keyword evidence="7" id="KW-1185">Reference proteome</keyword>
<feature type="domain" description="SAC" evidence="5">
    <location>
        <begin position="147"/>
        <end position="484"/>
    </location>
</feature>
<reference evidence="6 7" key="1">
    <citation type="submission" date="2024-04" db="EMBL/GenBank/DDBJ databases">
        <title>Symmetric and asymmetric DNA N6-adenine methylation regulates different biological responses in Mucorales.</title>
        <authorList>
            <consortium name="Lawrence Berkeley National Laboratory"/>
            <person name="Lax C."/>
            <person name="Mondo S.J."/>
            <person name="Osorio-Concepcion M."/>
            <person name="Muszewska A."/>
            <person name="Corrochano-Luque M."/>
            <person name="Gutierrez G."/>
            <person name="Riley R."/>
            <person name="Lipzen A."/>
            <person name="Guo J."/>
            <person name="Hundley H."/>
            <person name="Amirebrahimi M."/>
            <person name="Ng V."/>
            <person name="Lorenzo-Gutierrez D."/>
            <person name="Binder U."/>
            <person name="Yang J."/>
            <person name="Song Y."/>
            <person name="Canovas D."/>
            <person name="Navarro E."/>
            <person name="Freitag M."/>
            <person name="Gabaldon T."/>
            <person name="Grigoriev I.V."/>
            <person name="Corrochano L.M."/>
            <person name="Nicolas F.E."/>
            <person name="Garre V."/>
        </authorList>
    </citation>
    <scope>NUCLEOTIDE SEQUENCE [LARGE SCALE GENOMIC DNA]</scope>
    <source>
        <strain evidence="6 7">L51</strain>
    </source>
</reference>
<dbReference type="Gene3D" id="3.60.10.10">
    <property type="entry name" value="Endonuclease/exonuclease/phosphatase"/>
    <property type="match status" value="1"/>
</dbReference>
<comment type="similarity">
    <text evidence="1">Belongs to the synaptojanin family.</text>
</comment>
<dbReference type="PROSITE" id="PS50275">
    <property type="entry name" value="SAC"/>
    <property type="match status" value="1"/>
</dbReference>
<evidence type="ECO:0000256" key="3">
    <source>
        <dbReference type="ARBA" id="ARBA00013044"/>
    </source>
</evidence>
<dbReference type="EC" id="3.1.3.36" evidence="3"/>
<proteinExistence type="inferred from homology"/>
<evidence type="ECO:0000259" key="5">
    <source>
        <dbReference type="PROSITE" id="PS50275"/>
    </source>
</evidence>
<dbReference type="Pfam" id="PF02383">
    <property type="entry name" value="Syja_N"/>
    <property type="match status" value="1"/>
</dbReference>
<dbReference type="InterPro" id="IPR000300">
    <property type="entry name" value="IPPc"/>
</dbReference>
<accession>A0ABR3B0F0</accession>
<protein>
    <recommendedName>
        <fullName evidence="3">phosphoinositide 5-phosphatase</fullName>
        <ecNumber evidence="3">3.1.3.36</ecNumber>
    </recommendedName>
</protein>
<dbReference type="InterPro" id="IPR046985">
    <property type="entry name" value="IP5"/>
</dbReference>
<dbReference type="InterPro" id="IPR036691">
    <property type="entry name" value="Endo/exonu/phosph_ase_sf"/>
</dbReference>
<evidence type="ECO:0000313" key="7">
    <source>
        <dbReference type="Proteomes" id="UP001448207"/>
    </source>
</evidence>
<organism evidence="6 7">
    <name type="scientific">Phycomyces blakesleeanus</name>
    <dbReference type="NCBI Taxonomy" id="4837"/>
    <lineage>
        <taxon>Eukaryota</taxon>
        <taxon>Fungi</taxon>
        <taxon>Fungi incertae sedis</taxon>
        <taxon>Mucoromycota</taxon>
        <taxon>Mucoromycotina</taxon>
        <taxon>Mucoromycetes</taxon>
        <taxon>Mucorales</taxon>
        <taxon>Phycomycetaceae</taxon>
        <taxon>Phycomyces</taxon>
    </lineage>
</organism>
<comment type="caution">
    <text evidence="6">The sequence shown here is derived from an EMBL/GenBank/DDBJ whole genome shotgun (WGS) entry which is preliminary data.</text>
</comment>
<evidence type="ECO:0000313" key="6">
    <source>
        <dbReference type="EMBL" id="KAL0085321.1"/>
    </source>
</evidence>
<name>A0ABR3B0F0_PHYBL</name>
<dbReference type="Pfam" id="PF22669">
    <property type="entry name" value="Exo_endo_phos2"/>
    <property type="match status" value="1"/>
</dbReference>
<dbReference type="PANTHER" id="PTHR11200:SF257">
    <property type="entry name" value="PHOSPHOINOSITIDE 5-PHOSPHATASE"/>
    <property type="match status" value="1"/>
</dbReference>
<dbReference type="InterPro" id="IPR002013">
    <property type="entry name" value="SAC_dom"/>
</dbReference>
<evidence type="ECO:0000256" key="2">
    <source>
        <dbReference type="ARBA" id="ARBA00009678"/>
    </source>
</evidence>
<dbReference type="EMBL" id="JBCLYO010000010">
    <property type="protein sequence ID" value="KAL0085321.1"/>
    <property type="molecule type" value="Genomic_DNA"/>
</dbReference>